<organism evidence="2 3">
    <name type="scientific">Basidiobolus ranarum</name>
    <dbReference type="NCBI Taxonomy" id="34480"/>
    <lineage>
        <taxon>Eukaryota</taxon>
        <taxon>Fungi</taxon>
        <taxon>Fungi incertae sedis</taxon>
        <taxon>Zoopagomycota</taxon>
        <taxon>Entomophthoromycotina</taxon>
        <taxon>Basidiobolomycetes</taxon>
        <taxon>Basidiobolales</taxon>
        <taxon>Basidiobolaceae</taxon>
        <taxon>Basidiobolus</taxon>
    </lineage>
</organism>
<reference evidence="2 3" key="1">
    <citation type="submission" date="2023-04" db="EMBL/GenBank/DDBJ databases">
        <title>Genome of Basidiobolus ranarum AG-B5.</title>
        <authorList>
            <person name="Stajich J.E."/>
            <person name="Carter-House D."/>
            <person name="Gryganskyi A."/>
        </authorList>
    </citation>
    <scope>NUCLEOTIDE SEQUENCE [LARGE SCALE GENOMIC DNA]</scope>
    <source>
        <strain evidence="2 3">AG-B5</strain>
    </source>
</reference>
<proteinExistence type="predicted"/>
<dbReference type="InterPro" id="IPR045136">
    <property type="entry name" value="Iah1-like"/>
</dbReference>
<name>A0ABR2VXD5_9FUNG</name>
<dbReference type="Gene3D" id="3.40.50.1110">
    <property type="entry name" value="SGNH hydrolase"/>
    <property type="match status" value="1"/>
</dbReference>
<keyword evidence="3" id="KW-1185">Reference proteome</keyword>
<dbReference type="Pfam" id="PF13472">
    <property type="entry name" value="Lipase_GDSL_2"/>
    <property type="match status" value="1"/>
</dbReference>
<comment type="caution">
    <text evidence="2">The sequence shown here is derived from an EMBL/GenBank/DDBJ whole genome shotgun (WGS) entry which is preliminary data.</text>
</comment>
<protein>
    <submittedName>
        <fullName evidence="2">Isoamyl acetate-hydrolyzing esterase</fullName>
    </submittedName>
</protein>
<feature type="domain" description="SGNH hydrolase-type esterase" evidence="1">
    <location>
        <begin position="9"/>
        <end position="207"/>
    </location>
</feature>
<gene>
    <name evidence="2" type="primary">IAH1_2</name>
    <name evidence="2" type="ORF">K7432_009242</name>
</gene>
<dbReference type="EMBL" id="JASJQH010007433">
    <property type="protein sequence ID" value="KAK9709120.1"/>
    <property type="molecule type" value="Genomic_DNA"/>
</dbReference>
<sequence length="252" mass="28876">MFDFKKIVLFGDSITQYSFNEELKGWGAALEHRYARKLDVVNRGFSGYNTAWAKHIFPQILPVSKDGVEVPFELVTIFFGANDAALPSSPQHVPLEQYQQNLRELINMIHSPESKYYSPNTRILLITPPPLDETAWEKHCLEGGRTLDRNAETTYSYVIGCSKVGEEMDIPVVNLWQLINEDIFENESELIDYLLDDGLHLNSVGNDVLTVGILDAIKKFWPDIYFENLDMTLPWWGDIDPSNPVEYLNFPN</sequence>
<evidence type="ECO:0000313" key="2">
    <source>
        <dbReference type="EMBL" id="KAK9709120.1"/>
    </source>
</evidence>
<dbReference type="CDD" id="cd01838">
    <property type="entry name" value="Isoamyl_acetate_hydrolase_like"/>
    <property type="match status" value="1"/>
</dbReference>
<dbReference type="PANTHER" id="PTHR14209">
    <property type="entry name" value="ISOAMYL ACETATE-HYDROLYZING ESTERASE 1"/>
    <property type="match status" value="1"/>
</dbReference>
<dbReference type="SUPFAM" id="SSF52266">
    <property type="entry name" value="SGNH hydrolase"/>
    <property type="match status" value="1"/>
</dbReference>
<dbReference type="InterPro" id="IPR013830">
    <property type="entry name" value="SGNH_hydro"/>
</dbReference>
<evidence type="ECO:0000313" key="3">
    <source>
        <dbReference type="Proteomes" id="UP001479436"/>
    </source>
</evidence>
<evidence type="ECO:0000259" key="1">
    <source>
        <dbReference type="Pfam" id="PF13472"/>
    </source>
</evidence>
<dbReference type="InterPro" id="IPR036514">
    <property type="entry name" value="SGNH_hydro_sf"/>
</dbReference>
<dbReference type="Proteomes" id="UP001479436">
    <property type="component" value="Unassembled WGS sequence"/>
</dbReference>
<accession>A0ABR2VXD5</accession>
<dbReference type="PANTHER" id="PTHR14209:SF19">
    <property type="entry name" value="ISOAMYL ACETATE-HYDROLYZING ESTERASE 1 HOMOLOG"/>
    <property type="match status" value="1"/>
</dbReference>